<keyword evidence="3" id="KW-0067">ATP-binding</keyword>
<protein>
    <recommendedName>
        <fullName evidence="4">Carboxyltransferase domain-containing protein</fullName>
    </recommendedName>
</protein>
<dbReference type="AlphaFoldDB" id="A0A2A4G7S4"/>
<dbReference type="GO" id="GO:0016787">
    <property type="term" value="F:hydrolase activity"/>
    <property type="evidence" value="ECO:0007669"/>
    <property type="project" value="UniProtKB-KW"/>
</dbReference>
<dbReference type="SMART" id="SM00797">
    <property type="entry name" value="AHS2"/>
    <property type="match status" value="1"/>
</dbReference>
<dbReference type="PANTHER" id="PTHR43309">
    <property type="entry name" value="5-OXOPROLINASE SUBUNIT C"/>
    <property type="match status" value="1"/>
</dbReference>
<dbReference type="Pfam" id="PF02626">
    <property type="entry name" value="CT_A_B"/>
    <property type="match status" value="1"/>
</dbReference>
<gene>
    <name evidence="5" type="ORF">B7P33_12350</name>
</gene>
<reference evidence="5 6" key="1">
    <citation type="submission" date="2017-04" db="EMBL/GenBank/DDBJ databases">
        <title>A new member of the family Flavobacteriaceae isolated from ascidians.</title>
        <authorList>
            <person name="Chen L."/>
        </authorList>
    </citation>
    <scope>NUCLEOTIDE SEQUENCE [LARGE SCALE GENOMIC DNA]</scope>
    <source>
        <strain evidence="5 6">HQA918</strain>
    </source>
</reference>
<proteinExistence type="predicted"/>
<evidence type="ECO:0000313" key="5">
    <source>
        <dbReference type="EMBL" id="PCE64030.1"/>
    </source>
</evidence>
<feature type="domain" description="Carboxyltransferase" evidence="4">
    <location>
        <begin position="23"/>
        <end position="279"/>
    </location>
</feature>
<name>A0A2A4G7S4_9FLAO</name>
<keyword evidence="1" id="KW-0547">Nucleotide-binding</keyword>
<dbReference type="Proteomes" id="UP000219559">
    <property type="component" value="Unassembled WGS sequence"/>
</dbReference>
<evidence type="ECO:0000256" key="2">
    <source>
        <dbReference type="ARBA" id="ARBA00022801"/>
    </source>
</evidence>
<dbReference type="GO" id="GO:0005524">
    <property type="term" value="F:ATP binding"/>
    <property type="evidence" value="ECO:0007669"/>
    <property type="project" value="UniProtKB-KW"/>
</dbReference>
<keyword evidence="2" id="KW-0378">Hydrolase</keyword>
<sequence>MLEVIHPGLYTSLQDMGRYGFREIGVPVSGAMDQLSLGLLNKIIGNTPKMAAMEMTLLGPKLRFQATTRIIIGGAPIQAELEGRPVPMGQLTRVRMGEELHFGSVQQGCRSYLLVKGGFQVKKVLKSSSQYFPLTDKGFLRKRMTVGYKTFDREIPMKTAYSLSHLEESILEVYRGPEFELLASKDLERLFFRPFHLAKEQDRMGIQLQEPLTTHDHSLLTSAVLPGTVQYTPSGKLIVLMRDGQTTGGYPRVLQLSERAISVLAQKRVGDSIRLKLLR</sequence>
<evidence type="ECO:0000259" key="4">
    <source>
        <dbReference type="SMART" id="SM00797"/>
    </source>
</evidence>
<accession>A0A2A4G7S4</accession>
<comment type="caution">
    <text evidence="5">The sequence shown here is derived from an EMBL/GenBank/DDBJ whole genome shotgun (WGS) entry which is preliminary data.</text>
</comment>
<dbReference type="EMBL" id="NBWU01000004">
    <property type="protein sequence ID" value="PCE64030.1"/>
    <property type="molecule type" value="Genomic_DNA"/>
</dbReference>
<evidence type="ECO:0000256" key="1">
    <source>
        <dbReference type="ARBA" id="ARBA00022741"/>
    </source>
</evidence>
<dbReference type="InterPro" id="IPR003778">
    <property type="entry name" value="CT_A_B"/>
</dbReference>
<organism evidence="5 6">
    <name type="scientific">Sediminicola luteus</name>
    <dbReference type="NCBI Taxonomy" id="319238"/>
    <lineage>
        <taxon>Bacteria</taxon>
        <taxon>Pseudomonadati</taxon>
        <taxon>Bacteroidota</taxon>
        <taxon>Flavobacteriia</taxon>
        <taxon>Flavobacteriales</taxon>
        <taxon>Flavobacteriaceae</taxon>
        <taxon>Sediminicola</taxon>
    </lineage>
</organism>
<dbReference type="Gene3D" id="2.40.100.10">
    <property type="entry name" value="Cyclophilin-like"/>
    <property type="match status" value="1"/>
</dbReference>
<evidence type="ECO:0000313" key="6">
    <source>
        <dbReference type="Proteomes" id="UP000219559"/>
    </source>
</evidence>
<dbReference type="InterPro" id="IPR052708">
    <property type="entry name" value="PxpC"/>
</dbReference>
<dbReference type="PANTHER" id="PTHR43309:SF3">
    <property type="entry name" value="5-OXOPROLINASE SUBUNIT C"/>
    <property type="match status" value="1"/>
</dbReference>
<keyword evidence="6" id="KW-1185">Reference proteome</keyword>
<dbReference type="OrthoDB" id="9782422at2"/>
<dbReference type="RefSeq" id="WP_097442747.1">
    <property type="nucleotide sequence ID" value="NZ_NBWU01000004.1"/>
</dbReference>
<evidence type="ECO:0000256" key="3">
    <source>
        <dbReference type="ARBA" id="ARBA00022840"/>
    </source>
</evidence>
<dbReference type="InterPro" id="IPR029000">
    <property type="entry name" value="Cyclophilin-like_dom_sf"/>
</dbReference>